<evidence type="ECO:0000256" key="1">
    <source>
        <dbReference type="ARBA" id="ARBA00004442"/>
    </source>
</evidence>
<dbReference type="Pfam" id="PF04575">
    <property type="entry name" value="SlipAM"/>
    <property type="match status" value="1"/>
</dbReference>
<protein>
    <recommendedName>
        <fullName evidence="5">Surface lipoprotein assembly modifier C-terminal domain-containing protein</fullName>
    </recommendedName>
</protein>
<name>A0A0G2HMH8_9SYNE</name>
<feature type="signal peptide" evidence="4">
    <location>
        <begin position="1"/>
        <end position="34"/>
    </location>
</feature>
<dbReference type="SUPFAM" id="SSF56935">
    <property type="entry name" value="Porins"/>
    <property type="match status" value="1"/>
</dbReference>
<reference evidence="6 7" key="1">
    <citation type="submission" date="2015-01" db="EMBL/GenBank/DDBJ databases">
        <title>Lifestyle Evolution in Cyanobacterial Symbionts of Sponges.</title>
        <authorList>
            <person name="Burgsdorf I."/>
            <person name="Slaby B.M."/>
            <person name="Handley K.M."/>
            <person name="Haber M."/>
            <person name="Blom J."/>
            <person name="Marshall C.W."/>
            <person name="Gilbert J.A."/>
            <person name="Hentschel U."/>
            <person name="Steindler L."/>
        </authorList>
    </citation>
    <scope>NUCLEOTIDE SEQUENCE [LARGE SCALE GENOMIC DNA]</scope>
    <source>
        <strain evidence="6">SP3</strain>
    </source>
</reference>
<dbReference type="InterPro" id="IPR036942">
    <property type="entry name" value="Beta-barrel_TonB_sf"/>
</dbReference>
<feature type="domain" description="Surface lipoprotein assembly modifier C-terminal" evidence="5">
    <location>
        <begin position="178"/>
        <end position="472"/>
    </location>
</feature>
<evidence type="ECO:0000256" key="4">
    <source>
        <dbReference type="SAM" id="SignalP"/>
    </source>
</evidence>
<dbReference type="Proteomes" id="UP000035067">
    <property type="component" value="Unassembled WGS sequence"/>
</dbReference>
<dbReference type="InterPro" id="IPR011990">
    <property type="entry name" value="TPR-like_helical_dom_sf"/>
</dbReference>
<keyword evidence="3" id="KW-0998">Cell outer membrane</keyword>
<feature type="chain" id="PRO_5002545195" description="Surface lipoprotein assembly modifier C-terminal domain-containing protein" evidence="4">
    <location>
        <begin position="35"/>
        <end position="474"/>
    </location>
</feature>
<evidence type="ECO:0000259" key="5">
    <source>
        <dbReference type="Pfam" id="PF04575"/>
    </source>
</evidence>
<dbReference type="GO" id="GO:0009279">
    <property type="term" value="C:cell outer membrane"/>
    <property type="evidence" value="ECO:0007669"/>
    <property type="project" value="UniProtKB-SubCell"/>
</dbReference>
<dbReference type="EMBL" id="JXQG01000006">
    <property type="protein sequence ID" value="KKZ13042.1"/>
    <property type="molecule type" value="Genomic_DNA"/>
</dbReference>
<accession>A0A0G2HMH8</accession>
<evidence type="ECO:0000256" key="3">
    <source>
        <dbReference type="ARBA" id="ARBA00023237"/>
    </source>
</evidence>
<keyword evidence="2" id="KW-0472">Membrane</keyword>
<dbReference type="AlphaFoldDB" id="A0A0G2HMH8"/>
<evidence type="ECO:0000256" key="2">
    <source>
        <dbReference type="ARBA" id="ARBA00023136"/>
    </source>
</evidence>
<comment type="caution">
    <text evidence="6">The sequence shown here is derived from an EMBL/GenBank/DDBJ whole genome shotgun (WGS) entry which is preliminary data.</text>
</comment>
<organism evidence="6 7">
    <name type="scientific">Candidatus Synechococcus spongiarum SP3</name>
    <dbReference type="NCBI Taxonomy" id="1604020"/>
    <lineage>
        <taxon>Bacteria</taxon>
        <taxon>Bacillati</taxon>
        <taxon>Cyanobacteriota</taxon>
        <taxon>Cyanophyceae</taxon>
        <taxon>Synechococcales</taxon>
        <taxon>Synechococcaceae</taxon>
        <taxon>Synechococcus</taxon>
    </lineage>
</organism>
<dbReference type="Gene3D" id="2.40.170.20">
    <property type="entry name" value="TonB-dependent receptor, beta-barrel domain"/>
    <property type="match status" value="1"/>
</dbReference>
<keyword evidence="4" id="KW-0732">Signal</keyword>
<proteinExistence type="predicted"/>
<sequence length="474" mass="53028">MLLFLCSGPYRMRSLKIACTLAFLLLSVAAPVNAQQAGPRPSPGSRINNARTLTEGGNFTEALSILRPLAPDHPDSPEQVDVLFLVGLAALGAAQLPETPESERKDYLDEAVGAFHRILVAQPELVRVRLELARAFYLKRSDGLSRKEFERVLAENPPPPVAAKIRRFLAAMRQRRRWSGSFGMTLAPDTNINAATDAEVIYPTYGPLEGLPFELSDDARPQSGLGVVLWGGGDYEYPLSRDVRLRVGGGVSRTEYEERHFDGTSLHAYAGPVWLPGNRTEISLRGSARRSWSGGEPESHDLGARFDVSHLLSRRVLLRTQVSYHQYNYDEDLHLDGPRSNFSLTALWKATPIMSLEATVGLNREQTEPRWRNSSQSVGLGTSVDLPHGFTVGLDGEYRWTNYEGQGNWGLFTPPGELRNDRTRMLNLSVFNRAFTLQGFSPKLVLTHETRESNTRQLRNYERTRAELQFVRVL</sequence>
<evidence type="ECO:0000313" key="7">
    <source>
        <dbReference type="Proteomes" id="UP000035067"/>
    </source>
</evidence>
<comment type="subcellular location">
    <subcellularLocation>
        <location evidence="1">Cell outer membrane</location>
    </subcellularLocation>
</comment>
<dbReference type="Gene3D" id="1.25.40.10">
    <property type="entry name" value="Tetratricopeptide repeat domain"/>
    <property type="match status" value="1"/>
</dbReference>
<gene>
    <name evidence="6" type="ORF">TE42_02015</name>
</gene>
<dbReference type="InterPro" id="IPR007655">
    <property type="entry name" value="Slam_C"/>
</dbReference>
<dbReference type="PATRIC" id="fig|1604020.3.peg.1842"/>
<evidence type="ECO:0000313" key="6">
    <source>
        <dbReference type="EMBL" id="KKZ13042.1"/>
    </source>
</evidence>